<protein>
    <submittedName>
        <fullName evidence="4">Hydroxyphenylacetyl-CoA thioesterase PaaI</fullName>
    </submittedName>
</protein>
<dbReference type="InterPro" id="IPR011973">
    <property type="entry name" value="PaaD"/>
</dbReference>
<dbReference type="InterPro" id="IPR029069">
    <property type="entry name" value="HotDog_dom_sf"/>
</dbReference>
<organism evidence="4 5">
    <name type="scientific">Exilibacterium tricleocarpae</name>
    <dbReference type="NCBI Taxonomy" id="2591008"/>
    <lineage>
        <taxon>Bacteria</taxon>
        <taxon>Pseudomonadati</taxon>
        <taxon>Pseudomonadota</taxon>
        <taxon>Gammaproteobacteria</taxon>
        <taxon>Cellvibrionales</taxon>
        <taxon>Cellvibrionaceae</taxon>
        <taxon>Exilibacterium</taxon>
    </lineage>
</organism>
<dbReference type="FunFam" id="3.10.129.10:FF:000022">
    <property type="entry name" value="Phenylacetic acid degradation protein"/>
    <property type="match status" value="1"/>
</dbReference>
<dbReference type="InterPro" id="IPR003736">
    <property type="entry name" value="PAAI_dom"/>
</dbReference>
<dbReference type="NCBIfam" id="TIGR00369">
    <property type="entry name" value="unchar_dom_1"/>
    <property type="match status" value="1"/>
</dbReference>
<evidence type="ECO:0000313" key="5">
    <source>
        <dbReference type="Proteomes" id="UP000319732"/>
    </source>
</evidence>
<evidence type="ECO:0000256" key="1">
    <source>
        <dbReference type="ARBA" id="ARBA00008324"/>
    </source>
</evidence>
<keyword evidence="5" id="KW-1185">Reference proteome</keyword>
<dbReference type="Proteomes" id="UP000319732">
    <property type="component" value="Unassembled WGS sequence"/>
</dbReference>
<dbReference type="InterPro" id="IPR006683">
    <property type="entry name" value="Thioestr_dom"/>
</dbReference>
<dbReference type="AlphaFoldDB" id="A0A545SP22"/>
<name>A0A545SP22_9GAMM</name>
<reference evidence="4 5" key="1">
    <citation type="submission" date="2019-06" db="EMBL/GenBank/DDBJ databases">
        <title>Whole genome sequence for Cellvibrionaceae sp. R142.</title>
        <authorList>
            <person name="Wang G."/>
        </authorList>
    </citation>
    <scope>NUCLEOTIDE SEQUENCE [LARGE SCALE GENOMIC DNA]</scope>
    <source>
        <strain evidence="4 5">R142</strain>
    </source>
</reference>
<dbReference type="InterPro" id="IPR052723">
    <property type="entry name" value="Acyl-CoA_thioesterase_PaaI"/>
</dbReference>
<dbReference type="Gene3D" id="3.10.129.10">
    <property type="entry name" value="Hotdog Thioesterase"/>
    <property type="match status" value="1"/>
</dbReference>
<proteinExistence type="inferred from homology"/>
<dbReference type="Pfam" id="PF03061">
    <property type="entry name" value="4HBT"/>
    <property type="match status" value="1"/>
</dbReference>
<dbReference type="SUPFAM" id="SSF54637">
    <property type="entry name" value="Thioesterase/thiol ester dehydrase-isomerase"/>
    <property type="match status" value="1"/>
</dbReference>
<evidence type="ECO:0000259" key="3">
    <source>
        <dbReference type="Pfam" id="PF03061"/>
    </source>
</evidence>
<dbReference type="PANTHER" id="PTHR42856:SF1">
    <property type="entry name" value="ACYL-COENZYME A THIOESTERASE PAAI"/>
    <property type="match status" value="1"/>
</dbReference>
<dbReference type="GO" id="GO:0016289">
    <property type="term" value="F:acyl-CoA hydrolase activity"/>
    <property type="evidence" value="ECO:0007669"/>
    <property type="project" value="UniProtKB-ARBA"/>
</dbReference>
<comment type="similarity">
    <text evidence="1">Belongs to the thioesterase PaaI family.</text>
</comment>
<comment type="caution">
    <text evidence="4">The sequence shown here is derived from an EMBL/GenBank/DDBJ whole genome shotgun (WGS) entry which is preliminary data.</text>
</comment>
<accession>A0A545SP22</accession>
<dbReference type="CDD" id="cd03443">
    <property type="entry name" value="PaaI_thioesterase"/>
    <property type="match status" value="1"/>
</dbReference>
<keyword evidence="2" id="KW-0378">Hydrolase</keyword>
<dbReference type="RefSeq" id="WP_142930050.1">
    <property type="nucleotide sequence ID" value="NZ_ML660115.1"/>
</dbReference>
<dbReference type="NCBIfam" id="TIGR02286">
    <property type="entry name" value="PaaD"/>
    <property type="match status" value="1"/>
</dbReference>
<dbReference type="EMBL" id="VHSG01000039">
    <property type="protein sequence ID" value="TQV66728.1"/>
    <property type="molecule type" value="Genomic_DNA"/>
</dbReference>
<sequence length="151" mass="16302">MANETADKALAWDCARHLFDRDQASRALGMEIIDMGPGFARLTMAVREDMVNGHAIAHGGLIFSLADSAFAFACNSYDRNTVAQGCSIDFVRPGKLGERLEAVAEERARGGRTGVYDVTVFGAEQQVVAYFRGKCYEIRGRVLPPGGAGQV</sequence>
<dbReference type="OrthoDB" id="32575at2"/>
<evidence type="ECO:0000256" key="2">
    <source>
        <dbReference type="ARBA" id="ARBA00022801"/>
    </source>
</evidence>
<feature type="domain" description="Thioesterase" evidence="3">
    <location>
        <begin position="56"/>
        <end position="128"/>
    </location>
</feature>
<gene>
    <name evidence="4" type="primary">paaI</name>
    <name evidence="4" type="ORF">FKG94_26925</name>
</gene>
<dbReference type="PANTHER" id="PTHR42856">
    <property type="entry name" value="ACYL-COENZYME A THIOESTERASE PAAI"/>
    <property type="match status" value="1"/>
</dbReference>
<evidence type="ECO:0000313" key="4">
    <source>
        <dbReference type="EMBL" id="TQV66728.1"/>
    </source>
</evidence>